<gene>
    <name evidence="1" type="ORF">KIPB_001840</name>
</gene>
<accession>A0A391NS84</accession>
<sequence length="123" mass="13779">MAVFTGSLYHSARVTDIVFTPRIWTEILGVCSSSLRHVNARTVQLLVDRGEVTRVLKFIHKDRNVADDSIPDWCRQVLSVASQTKFVSADAMHEYLQALLVVRGVFYAVEGSHIGKAVFPFSK</sequence>
<comment type="caution">
    <text evidence="1">The sequence shown here is derived from an EMBL/GenBank/DDBJ whole genome shotgun (WGS) entry which is preliminary data.</text>
</comment>
<dbReference type="AlphaFoldDB" id="A0A391NS84"/>
<dbReference type="Proteomes" id="UP000265618">
    <property type="component" value="Unassembled WGS sequence"/>
</dbReference>
<evidence type="ECO:0000313" key="2">
    <source>
        <dbReference type="Proteomes" id="UP000265618"/>
    </source>
</evidence>
<evidence type="ECO:0000313" key="1">
    <source>
        <dbReference type="EMBL" id="GCA62188.1"/>
    </source>
</evidence>
<protein>
    <submittedName>
        <fullName evidence="1">Uncharacterized protein</fullName>
    </submittedName>
</protein>
<name>A0A391NS84_9EUKA</name>
<organism evidence="1 2">
    <name type="scientific">Kipferlia bialata</name>
    <dbReference type="NCBI Taxonomy" id="797122"/>
    <lineage>
        <taxon>Eukaryota</taxon>
        <taxon>Metamonada</taxon>
        <taxon>Carpediemonas-like organisms</taxon>
        <taxon>Kipferlia</taxon>
    </lineage>
</organism>
<keyword evidence="2" id="KW-1185">Reference proteome</keyword>
<proteinExistence type="predicted"/>
<reference evidence="1 2" key="1">
    <citation type="journal article" date="2018" name="PLoS ONE">
        <title>The draft genome of Kipferlia bialata reveals reductive genome evolution in fornicate parasites.</title>
        <authorList>
            <person name="Tanifuji G."/>
            <person name="Takabayashi S."/>
            <person name="Kume K."/>
            <person name="Takagi M."/>
            <person name="Nakayama T."/>
            <person name="Kamikawa R."/>
            <person name="Inagaki Y."/>
            <person name="Hashimoto T."/>
        </authorList>
    </citation>
    <scope>NUCLEOTIDE SEQUENCE [LARGE SCALE GENOMIC DNA]</scope>
    <source>
        <strain evidence="1">NY0173</strain>
    </source>
</reference>
<dbReference type="EMBL" id="BDIP01000279">
    <property type="protein sequence ID" value="GCA62188.1"/>
    <property type="molecule type" value="Genomic_DNA"/>
</dbReference>